<feature type="transmembrane region" description="Helical" evidence="1">
    <location>
        <begin position="332"/>
        <end position="349"/>
    </location>
</feature>
<dbReference type="PANTHER" id="PTHR36840:SF1">
    <property type="entry name" value="BLL5714 PROTEIN"/>
    <property type="match status" value="1"/>
</dbReference>
<feature type="transmembrane region" description="Helical" evidence="1">
    <location>
        <begin position="298"/>
        <end position="320"/>
    </location>
</feature>
<dbReference type="EMBL" id="ACGP01000121">
    <property type="protein sequence ID" value="EEI24668.1"/>
    <property type="molecule type" value="Genomic_DNA"/>
</dbReference>
<comment type="caution">
    <text evidence="2">The sequence shown here is derived from an EMBL/GenBank/DDBJ whole genome shotgun (WGS) entry which is preliminary data.</text>
</comment>
<dbReference type="AlphaFoldDB" id="C0XIX9"/>
<dbReference type="Pfam" id="PF06772">
    <property type="entry name" value="LtrA"/>
    <property type="match status" value="1"/>
</dbReference>
<feature type="transmembrane region" description="Helical" evidence="1">
    <location>
        <begin position="111"/>
        <end position="130"/>
    </location>
</feature>
<feature type="transmembrane region" description="Helical" evidence="1">
    <location>
        <begin position="23"/>
        <end position="43"/>
    </location>
</feature>
<dbReference type="InterPro" id="IPR010640">
    <property type="entry name" value="Low_temperature_requirement_A"/>
</dbReference>
<feature type="transmembrane region" description="Helical" evidence="1">
    <location>
        <begin position="355"/>
        <end position="372"/>
    </location>
</feature>
<reference evidence="2 3" key="1">
    <citation type="submission" date="2009-01" db="EMBL/GenBank/DDBJ databases">
        <authorList>
            <person name="Qin X."/>
            <person name="Bachman B."/>
            <person name="Battles P."/>
            <person name="Bell A."/>
            <person name="Bess C."/>
            <person name="Bickham C."/>
            <person name="Chaboub L."/>
            <person name="Chen D."/>
            <person name="Coyle M."/>
            <person name="Deiros D.R."/>
            <person name="Dinh H."/>
            <person name="Forbes L."/>
            <person name="Fowler G."/>
            <person name="Francisco L."/>
            <person name="Fu Q."/>
            <person name="Gubbala S."/>
            <person name="Hale W."/>
            <person name="Han Y."/>
            <person name="Hemphill L."/>
            <person name="Highlander S.K."/>
            <person name="Hirani K."/>
            <person name="Hogues M."/>
            <person name="Jackson L."/>
            <person name="Jakkamsetti A."/>
            <person name="Javaid M."/>
            <person name="Jiang H."/>
            <person name="Korchina V."/>
            <person name="Kovar C."/>
            <person name="Lara F."/>
            <person name="Lee S."/>
            <person name="Mata R."/>
            <person name="Mathew T."/>
            <person name="Moen C."/>
            <person name="Morales K."/>
            <person name="Munidasa M."/>
            <person name="Nazareth L."/>
            <person name="Ngo R."/>
            <person name="Nguyen L."/>
            <person name="Okwuonu G."/>
            <person name="Ongeri F."/>
            <person name="Patil S."/>
            <person name="Petrosino J."/>
            <person name="Pham C."/>
            <person name="Pham P."/>
            <person name="Pu L.-L."/>
            <person name="Puazo M."/>
            <person name="Raj R."/>
            <person name="Reid J."/>
            <person name="Rouhana J."/>
            <person name="Saada N."/>
            <person name="Shang Y."/>
            <person name="Simmons D."/>
            <person name="Thornton R."/>
            <person name="Warren J."/>
            <person name="Weissenberger G."/>
            <person name="Zhang J."/>
            <person name="Zhang L."/>
            <person name="Zhou C."/>
            <person name="Zhu D."/>
            <person name="Muzny D."/>
            <person name="Worley K."/>
            <person name="Gibbs R."/>
        </authorList>
    </citation>
    <scope>NUCLEOTIDE SEQUENCE [LARGE SCALE GENOMIC DNA]</scope>
    <source>
        <strain evidence="3">ATCC 8290 / DSM 20176 / CCUG 30140 / JCM 1155 / KCTC 3500 / NBRC 15886 / NCIMB 8040 / NRRL B-1843 / 9</strain>
    </source>
</reference>
<name>C0XIX9_LENH9</name>
<keyword evidence="1" id="KW-0472">Membrane</keyword>
<feature type="transmembrane region" description="Helical" evidence="1">
    <location>
        <begin position="81"/>
        <end position="99"/>
    </location>
</feature>
<feature type="transmembrane region" description="Helical" evidence="1">
    <location>
        <begin position="264"/>
        <end position="286"/>
    </location>
</feature>
<evidence type="ECO:0000256" key="1">
    <source>
        <dbReference type="SAM" id="Phobius"/>
    </source>
</evidence>
<sequence length="381" mass="43749">MSYSILSLEKTAMKSKEVSNFELFYDLIFAYAISRITSVLHIINSERIPVLDVAEFLMMMLVFWTIWTYQTVFANRFYHTNLSHVVFLVFNMFWVVVLSQSINTNFEQTHATFAGATSVLFMSLAVQYLIQAKRNKSQEVRHLCIQLGSLLISIAVIGVLTMIQWGNYGLRFSIYAITIFMAAFVPIGMKKTLRHFPTHFDHLTERYSLFTIILFGESIISVAGTIDSLNVHVDSLLFFIIIALLFSIYILTYDLGINRHLTTAGLVLIHAHYFIFVGIELITASLELFINRELTQTYFSWLLIIGLFCFLVSESVVLFVYGQKGRRSSSNVFFILAGFFVLLGISANLKIEASMIYGLIALSILFLCYLWWRVLLRGQRY</sequence>
<protein>
    <submittedName>
        <fullName evidence="2">Low temperature requirement protein LtrA</fullName>
    </submittedName>
</protein>
<evidence type="ECO:0000313" key="2">
    <source>
        <dbReference type="EMBL" id="EEI24668.1"/>
    </source>
</evidence>
<feature type="transmembrane region" description="Helical" evidence="1">
    <location>
        <begin position="49"/>
        <end position="69"/>
    </location>
</feature>
<accession>C0XIX9</accession>
<feature type="transmembrane region" description="Helical" evidence="1">
    <location>
        <begin position="207"/>
        <end position="226"/>
    </location>
</feature>
<gene>
    <name evidence="2" type="primary">ltrA</name>
    <name evidence="2" type="ORF">HMPREF0519_1190</name>
</gene>
<proteinExistence type="predicted"/>
<keyword evidence="3" id="KW-1185">Reference proteome</keyword>
<feature type="transmembrane region" description="Helical" evidence="1">
    <location>
        <begin position="169"/>
        <end position="187"/>
    </location>
</feature>
<dbReference type="Proteomes" id="UP000003752">
    <property type="component" value="Unassembled WGS sequence"/>
</dbReference>
<feature type="transmembrane region" description="Helical" evidence="1">
    <location>
        <begin position="142"/>
        <end position="163"/>
    </location>
</feature>
<organism evidence="2 3">
    <name type="scientific">Lentilactobacillus hilgardii (strain ATCC 8290 / DSM 20176 / CCUG 30140 / JCM 1155 / KCTC 3500 / NBRC 15886 / NCIMB 8040 / NRRL B-1843 / 9)</name>
    <dbReference type="NCBI Taxonomy" id="1423757"/>
    <lineage>
        <taxon>Bacteria</taxon>
        <taxon>Bacillati</taxon>
        <taxon>Bacillota</taxon>
        <taxon>Bacilli</taxon>
        <taxon>Lactobacillales</taxon>
        <taxon>Lactobacillaceae</taxon>
        <taxon>Lentilactobacillus</taxon>
    </lineage>
</organism>
<dbReference type="HOGENOM" id="CLU_045667_1_3_9"/>
<dbReference type="PANTHER" id="PTHR36840">
    <property type="entry name" value="BLL5714 PROTEIN"/>
    <property type="match status" value="1"/>
</dbReference>
<keyword evidence="1" id="KW-1133">Transmembrane helix</keyword>
<feature type="transmembrane region" description="Helical" evidence="1">
    <location>
        <begin position="232"/>
        <end position="252"/>
    </location>
</feature>
<keyword evidence="1" id="KW-0812">Transmembrane</keyword>
<evidence type="ECO:0000313" key="3">
    <source>
        <dbReference type="Proteomes" id="UP000003752"/>
    </source>
</evidence>